<protein>
    <submittedName>
        <fullName evidence="10">Flagellar motor protein MotB</fullName>
    </submittedName>
</protein>
<comment type="similarity">
    <text evidence="2">Belongs to the MotB family.</text>
</comment>
<feature type="compositionally biased region" description="Basic and acidic residues" evidence="8">
    <location>
        <begin position="75"/>
        <end position="85"/>
    </location>
</feature>
<dbReference type="EMBL" id="NXLW01000013">
    <property type="protein sequence ID" value="RDU71232.1"/>
    <property type="molecule type" value="Genomic_DNA"/>
</dbReference>
<evidence type="ECO:0000313" key="11">
    <source>
        <dbReference type="Proteomes" id="UP000256424"/>
    </source>
</evidence>
<gene>
    <name evidence="10" type="ORF">CQA66_06710</name>
</gene>
<evidence type="ECO:0000256" key="8">
    <source>
        <dbReference type="SAM" id="MobiDB-lite"/>
    </source>
</evidence>
<keyword evidence="10" id="KW-0969">Cilium</keyword>
<evidence type="ECO:0000256" key="7">
    <source>
        <dbReference type="PROSITE-ProRule" id="PRU00473"/>
    </source>
</evidence>
<dbReference type="PANTHER" id="PTHR30329">
    <property type="entry name" value="STATOR ELEMENT OF FLAGELLAR MOTOR COMPLEX"/>
    <property type="match status" value="1"/>
</dbReference>
<keyword evidence="3" id="KW-1003">Cell membrane</keyword>
<evidence type="ECO:0000256" key="3">
    <source>
        <dbReference type="ARBA" id="ARBA00022475"/>
    </source>
</evidence>
<keyword evidence="4" id="KW-0812">Transmembrane</keyword>
<dbReference type="AlphaFoldDB" id="A0A3D8J128"/>
<keyword evidence="11" id="KW-1185">Reference proteome</keyword>
<comment type="subcellular location">
    <subcellularLocation>
        <location evidence="1">Cell membrane</location>
        <topology evidence="1">Single-pass membrane protein</topology>
    </subcellularLocation>
</comment>
<dbReference type="InterPro" id="IPR050330">
    <property type="entry name" value="Bact_OuterMem_StrucFunc"/>
</dbReference>
<feature type="region of interest" description="Disordered" evidence="8">
    <location>
        <begin position="73"/>
        <end position="93"/>
    </location>
</feature>
<dbReference type="InterPro" id="IPR006665">
    <property type="entry name" value="OmpA-like"/>
</dbReference>
<evidence type="ECO:0000256" key="6">
    <source>
        <dbReference type="ARBA" id="ARBA00023136"/>
    </source>
</evidence>
<dbReference type="OrthoDB" id="5292153at2"/>
<keyword evidence="5" id="KW-1133">Transmembrane helix</keyword>
<dbReference type="SUPFAM" id="SSF103088">
    <property type="entry name" value="OmpA-like"/>
    <property type="match status" value="1"/>
</dbReference>
<dbReference type="CDD" id="cd07185">
    <property type="entry name" value="OmpA_C-like"/>
    <property type="match status" value="1"/>
</dbReference>
<evidence type="ECO:0000256" key="2">
    <source>
        <dbReference type="ARBA" id="ARBA00008914"/>
    </source>
</evidence>
<dbReference type="Proteomes" id="UP000256424">
    <property type="component" value="Unassembled WGS sequence"/>
</dbReference>
<keyword evidence="6 7" id="KW-0472">Membrane</keyword>
<dbReference type="InterPro" id="IPR025713">
    <property type="entry name" value="MotB-like_N_dom"/>
</dbReference>
<dbReference type="PANTHER" id="PTHR30329:SF21">
    <property type="entry name" value="LIPOPROTEIN YIAD-RELATED"/>
    <property type="match status" value="1"/>
</dbReference>
<evidence type="ECO:0000256" key="1">
    <source>
        <dbReference type="ARBA" id="ARBA00004162"/>
    </source>
</evidence>
<reference evidence="10 11" key="1">
    <citation type="submission" date="2018-04" db="EMBL/GenBank/DDBJ databases">
        <title>Novel Campyloabacter and Helicobacter Species and Strains.</title>
        <authorList>
            <person name="Mannion A.J."/>
            <person name="Shen Z."/>
            <person name="Fox J.G."/>
        </authorList>
    </citation>
    <scope>NUCLEOTIDE SEQUENCE [LARGE SCALE GENOMIC DNA]</scope>
    <source>
        <strain evidence="10 11">MIT 97-5075</strain>
    </source>
</reference>
<dbReference type="Pfam" id="PF13677">
    <property type="entry name" value="MotB_plug"/>
    <property type="match status" value="1"/>
</dbReference>
<keyword evidence="10" id="KW-0966">Cell projection</keyword>
<dbReference type="GO" id="GO:0005886">
    <property type="term" value="C:plasma membrane"/>
    <property type="evidence" value="ECO:0007669"/>
    <property type="project" value="UniProtKB-SubCell"/>
</dbReference>
<proteinExistence type="inferred from homology"/>
<sequence>MAKKCKCECPAGEKWAVPYADFLSLLLALFIALYAISAANTSKVKAVTQAFITIFDATPMPERTMPVLIIPPDPGDVKQDTESENKNTSTNLNAPTTTVTITQLSNLIQDGGLLEQVEQGTALRLPSDILFEPGTAELLNEDRRTELDLLATTINKLPPEVYVDIRGYTDNSTPAGYRNNYELAAARSFNVMEYLIGRGVDPNKLSYTSYGQYRPIVPNDTEVNRRSNNRVEVFFFTTKSAVNEVQGILENMQ</sequence>
<feature type="domain" description="OmpA-like" evidence="9">
    <location>
        <begin position="118"/>
        <end position="239"/>
    </location>
</feature>
<dbReference type="RefSeq" id="WP_104762204.1">
    <property type="nucleotide sequence ID" value="NZ_FZPM01000002.1"/>
</dbReference>
<dbReference type="Pfam" id="PF00691">
    <property type="entry name" value="OmpA"/>
    <property type="match status" value="1"/>
</dbReference>
<evidence type="ECO:0000259" key="9">
    <source>
        <dbReference type="PROSITE" id="PS51123"/>
    </source>
</evidence>
<organism evidence="10 11">
    <name type="scientific">Helicobacter aurati</name>
    <dbReference type="NCBI Taxonomy" id="137778"/>
    <lineage>
        <taxon>Bacteria</taxon>
        <taxon>Pseudomonadati</taxon>
        <taxon>Campylobacterota</taxon>
        <taxon>Epsilonproteobacteria</taxon>
        <taxon>Campylobacterales</taxon>
        <taxon>Helicobacteraceae</taxon>
        <taxon>Helicobacter</taxon>
    </lineage>
</organism>
<dbReference type="InterPro" id="IPR036737">
    <property type="entry name" value="OmpA-like_sf"/>
</dbReference>
<keyword evidence="10" id="KW-0282">Flagellum</keyword>
<dbReference type="PROSITE" id="PS51123">
    <property type="entry name" value="OMPA_2"/>
    <property type="match status" value="1"/>
</dbReference>
<accession>A0A3D8J128</accession>
<evidence type="ECO:0000313" key="10">
    <source>
        <dbReference type="EMBL" id="RDU71232.1"/>
    </source>
</evidence>
<dbReference type="Gene3D" id="3.30.1330.60">
    <property type="entry name" value="OmpA-like domain"/>
    <property type="match status" value="1"/>
</dbReference>
<dbReference type="NCBIfam" id="NF006285">
    <property type="entry name" value="PRK08457.1"/>
    <property type="match status" value="1"/>
</dbReference>
<name>A0A3D8J128_9HELI</name>
<comment type="caution">
    <text evidence="10">The sequence shown here is derived from an EMBL/GenBank/DDBJ whole genome shotgun (WGS) entry which is preliminary data.</text>
</comment>
<evidence type="ECO:0000256" key="5">
    <source>
        <dbReference type="ARBA" id="ARBA00022989"/>
    </source>
</evidence>
<evidence type="ECO:0000256" key="4">
    <source>
        <dbReference type="ARBA" id="ARBA00022692"/>
    </source>
</evidence>